<dbReference type="Proteomes" id="UP000233786">
    <property type="component" value="Unassembled WGS sequence"/>
</dbReference>
<keyword evidence="10" id="KW-1185">Reference proteome</keyword>
<dbReference type="Pfam" id="PF09335">
    <property type="entry name" value="VTT_dom"/>
    <property type="match status" value="1"/>
</dbReference>
<feature type="transmembrane region" description="Helical" evidence="7">
    <location>
        <begin position="18"/>
        <end position="38"/>
    </location>
</feature>
<dbReference type="PANTHER" id="PTHR30353:SF0">
    <property type="entry name" value="TRANSMEMBRANE PROTEIN"/>
    <property type="match status" value="1"/>
</dbReference>
<evidence type="ECO:0000256" key="6">
    <source>
        <dbReference type="ARBA" id="ARBA00023136"/>
    </source>
</evidence>
<evidence type="ECO:0000256" key="3">
    <source>
        <dbReference type="ARBA" id="ARBA00022475"/>
    </source>
</evidence>
<keyword evidence="4 7" id="KW-0812">Transmembrane</keyword>
<comment type="caution">
    <text evidence="9">The sequence shown here is derived from an EMBL/GenBank/DDBJ whole genome shotgun (WGS) entry which is preliminary data.</text>
</comment>
<feature type="transmembrane region" description="Helical" evidence="7">
    <location>
        <begin position="143"/>
        <end position="166"/>
    </location>
</feature>
<comment type="similarity">
    <text evidence="2 7">Belongs to the DedA family.</text>
</comment>
<dbReference type="GO" id="GO:0005886">
    <property type="term" value="C:plasma membrane"/>
    <property type="evidence" value="ECO:0007669"/>
    <property type="project" value="UniProtKB-SubCell"/>
</dbReference>
<keyword evidence="3 7" id="KW-1003">Cell membrane</keyword>
<feature type="transmembrane region" description="Helical" evidence="7">
    <location>
        <begin position="178"/>
        <end position="197"/>
    </location>
</feature>
<evidence type="ECO:0000313" key="10">
    <source>
        <dbReference type="Proteomes" id="UP000233786"/>
    </source>
</evidence>
<evidence type="ECO:0000256" key="2">
    <source>
        <dbReference type="ARBA" id="ARBA00010792"/>
    </source>
</evidence>
<dbReference type="InterPro" id="IPR032816">
    <property type="entry name" value="VTT_dom"/>
</dbReference>
<sequence length="223" mass="23552">MTFISDILAVVGGLPKPLLVLVTGALVLGECTIGLGFLVPGESGLLVASAAVTEVGFFIVLASVVAVCAAVGDNIGFRLGRRYRLKMRETKVVRKLGQQHWDRAGTLLCRWGIGAVLVARFLPVVRTLMPAAAGASGMSYGRFFISSLAGAVAWSVTHVSIGWAAGASAKYIEEMLGRASWVLIVLVVAVGVGVWLFRRNRARRAVVEAERASGELEDVESAA</sequence>
<evidence type="ECO:0000256" key="4">
    <source>
        <dbReference type="ARBA" id="ARBA00022692"/>
    </source>
</evidence>
<gene>
    <name evidence="9" type="ORF">A8926_7489</name>
</gene>
<keyword evidence="5 7" id="KW-1133">Transmembrane helix</keyword>
<feature type="domain" description="VTT" evidence="8">
    <location>
        <begin position="44"/>
        <end position="163"/>
    </location>
</feature>
<accession>A0A2N3Y8W9</accession>
<dbReference type="InterPro" id="IPR032818">
    <property type="entry name" value="DedA-like"/>
</dbReference>
<organism evidence="9 10">
    <name type="scientific">Saccharopolyspora spinosa</name>
    <dbReference type="NCBI Taxonomy" id="60894"/>
    <lineage>
        <taxon>Bacteria</taxon>
        <taxon>Bacillati</taxon>
        <taxon>Actinomycetota</taxon>
        <taxon>Actinomycetes</taxon>
        <taxon>Pseudonocardiales</taxon>
        <taxon>Pseudonocardiaceae</taxon>
        <taxon>Saccharopolyspora</taxon>
    </lineage>
</organism>
<reference evidence="9" key="1">
    <citation type="submission" date="2017-12" db="EMBL/GenBank/DDBJ databases">
        <title>Sequencing the genomes of 1000 Actinobacteria strains.</title>
        <authorList>
            <person name="Klenk H.-P."/>
        </authorList>
    </citation>
    <scope>NUCLEOTIDE SEQUENCE [LARGE SCALE GENOMIC DNA]</scope>
    <source>
        <strain evidence="9">DSM 44228</strain>
    </source>
</reference>
<dbReference type="OrthoDB" id="9813426at2"/>
<protein>
    <submittedName>
        <fullName evidence="9">Membrane protein DedA with SNARE-associated domain</fullName>
    </submittedName>
</protein>
<keyword evidence="6 7" id="KW-0472">Membrane</keyword>
<feature type="transmembrane region" description="Helical" evidence="7">
    <location>
        <begin position="45"/>
        <end position="72"/>
    </location>
</feature>
<evidence type="ECO:0000313" key="9">
    <source>
        <dbReference type="EMBL" id="PKW19323.1"/>
    </source>
</evidence>
<comment type="subcellular location">
    <subcellularLocation>
        <location evidence="1 7">Cell membrane</location>
        <topology evidence="1 7">Multi-pass membrane protein</topology>
    </subcellularLocation>
</comment>
<evidence type="ECO:0000256" key="1">
    <source>
        <dbReference type="ARBA" id="ARBA00004651"/>
    </source>
</evidence>
<evidence type="ECO:0000256" key="7">
    <source>
        <dbReference type="RuleBase" id="RU367016"/>
    </source>
</evidence>
<evidence type="ECO:0000256" key="5">
    <source>
        <dbReference type="ARBA" id="ARBA00022989"/>
    </source>
</evidence>
<dbReference type="PANTHER" id="PTHR30353">
    <property type="entry name" value="INNER MEMBRANE PROTEIN DEDA-RELATED"/>
    <property type="match status" value="1"/>
</dbReference>
<dbReference type="RefSeq" id="WP_010306869.1">
    <property type="nucleotide sequence ID" value="NZ_CP061007.1"/>
</dbReference>
<dbReference type="STRING" id="994479.GCA_000194155_00677"/>
<dbReference type="AlphaFoldDB" id="A0A2N3Y8W9"/>
<proteinExistence type="inferred from homology"/>
<dbReference type="EMBL" id="PJNB01000001">
    <property type="protein sequence ID" value="PKW19323.1"/>
    <property type="molecule type" value="Genomic_DNA"/>
</dbReference>
<name>A0A2N3Y8W9_SACSN</name>
<evidence type="ECO:0000259" key="8">
    <source>
        <dbReference type="Pfam" id="PF09335"/>
    </source>
</evidence>